<dbReference type="OrthoDB" id="3903189at2759"/>
<keyword evidence="2 7" id="KW-0812">Transmembrane</keyword>
<feature type="transmembrane region" description="Helical" evidence="7">
    <location>
        <begin position="125"/>
        <end position="147"/>
    </location>
</feature>
<feature type="compositionally biased region" description="Polar residues" evidence="6">
    <location>
        <begin position="292"/>
        <end position="304"/>
    </location>
</feature>
<comment type="caution">
    <text evidence="9">The sequence shown here is derived from an EMBL/GenBank/DDBJ whole genome shotgun (WGS) entry which is preliminary data.</text>
</comment>
<evidence type="ECO:0000313" key="9">
    <source>
        <dbReference type="EMBL" id="CAI6340137.1"/>
    </source>
</evidence>
<reference evidence="9" key="1">
    <citation type="submission" date="2023-01" db="EMBL/GenBank/DDBJ databases">
        <authorList>
            <person name="Van Ghelder C."/>
            <person name="Rancurel C."/>
        </authorList>
    </citation>
    <scope>NUCLEOTIDE SEQUENCE</scope>
    <source>
        <strain evidence="9">CNCM I-4278</strain>
    </source>
</reference>
<feature type="transmembrane region" description="Helical" evidence="7">
    <location>
        <begin position="206"/>
        <end position="225"/>
    </location>
</feature>
<dbReference type="GO" id="GO:0016020">
    <property type="term" value="C:membrane"/>
    <property type="evidence" value="ECO:0007669"/>
    <property type="project" value="UniProtKB-SubCell"/>
</dbReference>
<organism evidence="9 10">
    <name type="scientific">Periconia digitata</name>
    <dbReference type="NCBI Taxonomy" id="1303443"/>
    <lineage>
        <taxon>Eukaryota</taxon>
        <taxon>Fungi</taxon>
        <taxon>Dikarya</taxon>
        <taxon>Ascomycota</taxon>
        <taxon>Pezizomycotina</taxon>
        <taxon>Dothideomycetes</taxon>
        <taxon>Pleosporomycetidae</taxon>
        <taxon>Pleosporales</taxon>
        <taxon>Massarineae</taxon>
        <taxon>Periconiaceae</taxon>
        <taxon>Periconia</taxon>
    </lineage>
</organism>
<evidence type="ECO:0000256" key="2">
    <source>
        <dbReference type="ARBA" id="ARBA00022692"/>
    </source>
</evidence>
<evidence type="ECO:0000256" key="7">
    <source>
        <dbReference type="SAM" id="Phobius"/>
    </source>
</evidence>
<comment type="similarity">
    <text evidence="5">Belongs to the SAT4 family.</text>
</comment>
<protein>
    <recommendedName>
        <fullName evidence="8">Rhodopsin domain-containing protein</fullName>
    </recommendedName>
</protein>
<dbReference type="PANTHER" id="PTHR33048">
    <property type="entry name" value="PTH11-LIKE INTEGRAL MEMBRANE PROTEIN (AFU_ORTHOLOGUE AFUA_5G11245)"/>
    <property type="match status" value="1"/>
</dbReference>
<sequence>MASFVTEMWTWYAVTLMLVGARFLSRRLFFHSFKAFQSDDWLMLFVISVYTSMLIVIHIQTFTPTNLLNPADNIVLTPEDIKLREYGSKLVLVTEHLQMVVIWSLKGCLLILYSRMTMSLRHSIMVKVVAGYTVGSFVVMEILWFIWCRPFSDYWKVPAPSLNCSAETNHMITNAVFNISTDIMIICLPMPILISSQLPLRRKLTLCSIFALGSFTILAAILSKYYSLGSPYGTDWIYWYIREVSTAIITANLPLTWTLLQRIFGTSSFFSRNKSSGARTGVTGDPARQSRFRSTYGNLTSATGTKVRKPKDPHPIDISPSESQEQIAGDQGIQMKIWQHSEVLVTSEEVECVRDGAASAADSDKDKESLHSPSASLDGDRIVRTVDMGVSTDISRAKLNT</sequence>
<evidence type="ECO:0000256" key="4">
    <source>
        <dbReference type="ARBA" id="ARBA00023136"/>
    </source>
</evidence>
<feature type="transmembrane region" description="Helical" evidence="7">
    <location>
        <begin position="175"/>
        <end position="194"/>
    </location>
</feature>
<evidence type="ECO:0000256" key="3">
    <source>
        <dbReference type="ARBA" id="ARBA00022989"/>
    </source>
</evidence>
<gene>
    <name evidence="9" type="ORF">PDIGIT_LOCUS13308</name>
</gene>
<dbReference type="EMBL" id="CAOQHR010000010">
    <property type="protein sequence ID" value="CAI6340137.1"/>
    <property type="molecule type" value="Genomic_DNA"/>
</dbReference>
<keyword evidence="4 7" id="KW-0472">Membrane</keyword>
<feature type="transmembrane region" description="Helical" evidence="7">
    <location>
        <begin position="12"/>
        <end position="29"/>
    </location>
</feature>
<feature type="region of interest" description="Disordered" evidence="6">
    <location>
        <begin position="356"/>
        <end position="378"/>
    </location>
</feature>
<feature type="domain" description="Rhodopsin" evidence="8">
    <location>
        <begin position="22"/>
        <end position="262"/>
    </location>
</feature>
<dbReference type="Pfam" id="PF20684">
    <property type="entry name" value="Fung_rhodopsin"/>
    <property type="match status" value="1"/>
</dbReference>
<dbReference type="InterPro" id="IPR049326">
    <property type="entry name" value="Rhodopsin_dom_fungi"/>
</dbReference>
<evidence type="ECO:0000256" key="6">
    <source>
        <dbReference type="SAM" id="MobiDB-lite"/>
    </source>
</evidence>
<dbReference type="InterPro" id="IPR052337">
    <property type="entry name" value="SAT4-like"/>
</dbReference>
<dbReference type="AlphaFoldDB" id="A0A9W4US63"/>
<keyword evidence="3 7" id="KW-1133">Transmembrane helix</keyword>
<feature type="transmembrane region" description="Helical" evidence="7">
    <location>
        <begin position="96"/>
        <end position="113"/>
    </location>
</feature>
<feature type="transmembrane region" description="Helical" evidence="7">
    <location>
        <begin position="41"/>
        <end position="59"/>
    </location>
</feature>
<feature type="transmembrane region" description="Helical" evidence="7">
    <location>
        <begin position="237"/>
        <end position="260"/>
    </location>
</feature>
<proteinExistence type="inferred from homology"/>
<comment type="subcellular location">
    <subcellularLocation>
        <location evidence="1">Membrane</location>
        <topology evidence="1">Multi-pass membrane protein</topology>
    </subcellularLocation>
</comment>
<name>A0A9W4US63_9PLEO</name>
<evidence type="ECO:0000259" key="8">
    <source>
        <dbReference type="Pfam" id="PF20684"/>
    </source>
</evidence>
<dbReference type="PANTHER" id="PTHR33048:SF47">
    <property type="entry name" value="INTEGRAL MEMBRANE PROTEIN-RELATED"/>
    <property type="match status" value="1"/>
</dbReference>
<evidence type="ECO:0000256" key="5">
    <source>
        <dbReference type="ARBA" id="ARBA00038359"/>
    </source>
</evidence>
<evidence type="ECO:0000313" key="10">
    <source>
        <dbReference type="Proteomes" id="UP001152607"/>
    </source>
</evidence>
<keyword evidence="10" id="KW-1185">Reference proteome</keyword>
<dbReference type="Proteomes" id="UP001152607">
    <property type="component" value="Unassembled WGS sequence"/>
</dbReference>
<evidence type="ECO:0000256" key="1">
    <source>
        <dbReference type="ARBA" id="ARBA00004141"/>
    </source>
</evidence>
<feature type="region of interest" description="Disordered" evidence="6">
    <location>
        <begin position="274"/>
        <end position="323"/>
    </location>
</feature>
<accession>A0A9W4US63</accession>